<dbReference type="STRING" id="1434232.MAIT1_02008"/>
<dbReference type="InterPro" id="IPR050256">
    <property type="entry name" value="Glycosyltransferase_2"/>
</dbReference>
<feature type="domain" description="Glycosyltransferase 2-like" evidence="1">
    <location>
        <begin position="26"/>
        <end position="158"/>
    </location>
</feature>
<dbReference type="EMBL" id="LVJN01000020">
    <property type="protein sequence ID" value="OSM01941.1"/>
    <property type="molecule type" value="Genomic_DNA"/>
</dbReference>
<sequence length="219" mass="24843">MTLLILTYNEVEGMRVIMPQIDPAWHDELIIMDGGSTDGTLEYARAQGYAIHVQQQPGLGAAYLEGLARATGDIVILFSPDGNSDPARIPDLIEKMRQGYDLAIVSRYLDWAKSTDDDLVTGFGNWLFTKLYNVLFRQKVTDLLVIYRAFRRDLVQELGVDHTAISWTTQMMCKAAKQRKRIGEIPGDEPPRIGGVRKMNPLRNGWAELSMLLREFVRR</sequence>
<dbReference type="Gene3D" id="3.90.550.10">
    <property type="entry name" value="Spore Coat Polysaccharide Biosynthesis Protein SpsA, Chain A"/>
    <property type="match status" value="1"/>
</dbReference>
<evidence type="ECO:0000259" key="1">
    <source>
        <dbReference type="Pfam" id="PF00535"/>
    </source>
</evidence>
<dbReference type="CDD" id="cd04179">
    <property type="entry name" value="DPM_DPG-synthase_like"/>
    <property type="match status" value="1"/>
</dbReference>
<evidence type="ECO:0000313" key="2">
    <source>
        <dbReference type="EMBL" id="OSM01941.1"/>
    </source>
</evidence>
<organism evidence="2 3">
    <name type="scientific">Magnetofaba australis IT-1</name>
    <dbReference type="NCBI Taxonomy" id="1434232"/>
    <lineage>
        <taxon>Bacteria</taxon>
        <taxon>Pseudomonadati</taxon>
        <taxon>Pseudomonadota</taxon>
        <taxon>Magnetococcia</taxon>
        <taxon>Magnetococcales</taxon>
        <taxon>Magnetococcaceae</taxon>
        <taxon>Magnetofaba</taxon>
    </lineage>
</organism>
<dbReference type="Proteomes" id="UP000194003">
    <property type="component" value="Unassembled WGS sequence"/>
</dbReference>
<name>A0A1Y2K1M4_9PROT</name>
<dbReference type="SUPFAM" id="SSF53448">
    <property type="entry name" value="Nucleotide-diphospho-sugar transferases"/>
    <property type="match status" value="1"/>
</dbReference>
<gene>
    <name evidence="2" type="ORF">MAIT1_02008</name>
</gene>
<dbReference type="InterPro" id="IPR001173">
    <property type="entry name" value="Glyco_trans_2-like"/>
</dbReference>
<keyword evidence="3" id="KW-1185">Reference proteome</keyword>
<dbReference type="PANTHER" id="PTHR48090">
    <property type="entry name" value="UNDECAPRENYL-PHOSPHATE 4-DEOXY-4-FORMAMIDO-L-ARABINOSE TRANSFERASE-RELATED"/>
    <property type="match status" value="1"/>
</dbReference>
<dbReference type="PANTHER" id="PTHR48090:SF7">
    <property type="entry name" value="RFBJ PROTEIN"/>
    <property type="match status" value="1"/>
</dbReference>
<evidence type="ECO:0000313" key="3">
    <source>
        <dbReference type="Proteomes" id="UP000194003"/>
    </source>
</evidence>
<dbReference type="Pfam" id="PF00535">
    <property type="entry name" value="Glycos_transf_2"/>
    <property type="match status" value="1"/>
</dbReference>
<reference evidence="2 3" key="1">
    <citation type="journal article" date="2016" name="BMC Genomics">
        <title>Combined genomic and structural analyses of a cultured magnetotactic bacterium reveals its niche adaptation to a dynamic environment.</title>
        <authorList>
            <person name="Araujo A.C."/>
            <person name="Morillo V."/>
            <person name="Cypriano J."/>
            <person name="Teixeira L.C."/>
            <person name="Leao P."/>
            <person name="Lyra S."/>
            <person name="Almeida L.G."/>
            <person name="Bazylinski D.A."/>
            <person name="Vasconcellos A.T."/>
            <person name="Abreu F."/>
            <person name="Lins U."/>
        </authorList>
    </citation>
    <scope>NUCLEOTIDE SEQUENCE [LARGE SCALE GENOMIC DNA]</scope>
    <source>
        <strain evidence="2 3">IT-1</strain>
    </source>
</reference>
<comment type="caution">
    <text evidence="2">The sequence shown here is derived from an EMBL/GenBank/DDBJ whole genome shotgun (WGS) entry which is preliminary data.</text>
</comment>
<accession>A0A1Y2K1M4</accession>
<dbReference type="AlphaFoldDB" id="A0A1Y2K1M4"/>
<dbReference type="InterPro" id="IPR029044">
    <property type="entry name" value="Nucleotide-diphossugar_trans"/>
</dbReference>
<proteinExistence type="predicted"/>
<protein>
    <submittedName>
        <fullName evidence="2">Putative histidinol-phosphate phosphatase family protein</fullName>
    </submittedName>
</protein>